<keyword evidence="8" id="KW-0873">Pyrrolidone carboxylic acid</keyword>
<dbReference type="InterPro" id="IPR018087">
    <property type="entry name" value="Glyco_hydro_5_CS"/>
</dbReference>
<dbReference type="GO" id="GO:0030245">
    <property type="term" value="P:cellulose catabolic process"/>
    <property type="evidence" value="ECO:0007669"/>
    <property type="project" value="UniProtKB-KW"/>
</dbReference>
<gene>
    <name evidence="16" type="ORF">FZEAL_6652</name>
</gene>
<evidence type="ECO:0000256" key="14">
    <source>
        <dbReference type="SAM" id="SignalP"/>
    </source>
</evidence>
<dbReference type="EC" id="3.2.1.4" evidence="3"/>
<reference evidence="16" key="2">
    <citation type="submission" date="2020-05" db="EMBL/GenBank/DDBJ databases">
        <authorList>
            <person name="Kim H.-S."/>
            <person name="Proctor R.H."/>
            <person name="Brown D.W."/>
        </authorList>
    </citation>
    <scope>NUCLEOTIDE SEQUENCE</scope>
    <source>
        <strain evidence="16">NRRL 22465</strain>
    </source>
</reference>
<evidence type="ECO:0000256" key="4">
    <source>
        <dbReference type="ARBA" id="ARBA00022729"/>
    </source>
</evidence>
<feature type="chain" id="PRO_5034592867" description="Endoglucanase EG-II" evidence="14">
    <location>
        <begin position="20"/>
        <end position="407"/>
    </location>
</feature>
<dbReference type="EMBL" id="JABEYC010000494">
    <property type="protein sequence ID" value="KAF4976736.1"/>
    <property type="molecule type" value="Genomic_DNA"/>
</dbReference>
<keyword evidence="17" id="KW-1185">Reference proteome</keyword>
<dbReference type="PANTHER" id="PTHR34142">
    <property type="entry name" value="ENDO-BETA-1,4-GLUCANASE A"/>
    <property type="match status" value="1"/>
</dbReference>
<dbReference type="PROSITE" id="PS00659">
    <property type="entry name" value="GLYCOSYL_HYDROL_F5"/>
    <property type="match status" value="1"/>
</dbReference>
<keyword evidence="9 13" id="KW-0326">Glycosidase</keyword>
<name>A0A8H4UHY4_9HYPO</name>
<organism evidence="16 17">
    <name type="scientific">Fusarium zealandicum</name>
    <dbReference type="NCBI Taxonomy" id="1053134"/>
    <lineage>
        <taxon>Eukaryota</taxon>
        <taxon>Fungi</taxon>
        <taxon>Dikarya</taxon>
        <taxon>Ascomycota</taxon>
        <taxon>Pezizomycotina</taxon>
        <taxon>Sordariomycetes</taxon>
        <taxon>Hypocreomycetidae</taxon>
        <taxon>Hypocreales</taxon>
        <taxon>Nectriaceae</taxon>
        <taxon>Fusarium</taxon>
        <taxon>Fusarium staphyleae species complex</taxon>
    </lineage>
</organism>
<evidence type="ECO:0000256" key="13">
    <source>
        <dbReference type="RuleBase" id="RU361153"/>
    </source>
</evidence>
<comment type="function">
    <text evidence="11">Endoglucanase (EG) that cleaves the internal beta-1,4-glucosidic bonds in cellulose. The degradation of cellulose involves an interplay between different cellulolytic enzymes. Hydrolysis starts with EGs, which cut internal glycosidic linkages to reduce the polymerization degree of the substrate and creates new chain ends for exocellobiohydrolases (CBHs). The CBH release the disaccharide cellobiose from the non-reducing end of the cellulose polymer chain. Finally, beta-1,4-glucosidases hydrolyze the cellobiose and other short cello-oligosaccharides into glucose units.</text>
</comment>
<protein>
    <recommendedName>
        <fullName evidence="12">Endoglucanase EG-II</fullName>
        <ecNumber evidence="3">3.2.1.4</ecNumber>
    </recommendedName>
</protein>
<evidence type="ECO:0000256" key="6">
    <source>
        <dbReference type="ARBA" id="ARBA00023001"/>
    </source>
</evidence>
<dbReference type="OrthoDB" id="5823761at2759"/>
<evidence type="ECO:0000313" key="16">
    <source>
        <dbReference type="EMBL" id="KAF4976736.1"/>
    </source>
</evidence>
<evidence type="ECO:0000256" key="7">
    <source>
        <dbReference type="ARBA" id="ARBA00023277"/>
    </source>
</evidence>
<evidence type="ECO:0000256" key="1">
    <source>
        <dbReference type="ARBA" id="ARBA00000966"/>
    </source>
</evidence>
<evidence type="ECO:0000313" key="17">
    <source>
        <dbReference type="Proteomes" id="UP000635477"/>
    </source>
</evidence>
<evidence type="ECO:0000256" key="2">
    <source>
        <dbReference type="ARBA" id="ARBA00005641"/>
    </source>
</evidence>
<dbReference type="Gene3D" id="3.20.20.80">
    <property type="entry name" value="Glycosidases"/>
    <property type="match status" value="1"/>
</dbReference>
<dbReference type="InterPro" id="IPR017853">
    <property type="entry name" value="GH"/>
</dbReference>
<comment type="caution">
    <text evidence="16">The sequence shown here is derived from an EMBL/GenBank/DDBJ whole genome shotgun (WGS) entry which is preliminary data.</text>
</comment>
<keyword evidence="10" id="KW-0624">Polysaccharide degradation</keyword>
<evidence type="ECO:0000256" key="12">
    <source>
        <dbReference type="ARBA" id="ARBA00074271"/>
    </source>
</evidence>
<evidence type="ECO:0000259" key="15">
    <source>
        <dbReference type="Pfam" id="PF00150"/>
    </source>
</evidence>
<dbReference type="AlphaFoldDB" id="A0A8H4UHY4"/>
<sequence>MRPSTHLSTLITLLPVVWGRVKYLGVAIPGIDFGCEIDGSCPLQPFAKFPLIEFDGGDGEGQMKHFVKDSGFNTFRLPTSWQFLLNEQLGGKLDPVKSEQYDKLIQACLNTGAYCMIDLHNFARYNGGIVGQGGPPDELFVDLWSQLARKYANEDKVMFGLMNEPHDLDIALWAKTCQKAVTGIRKAGATSQIILLPGTNFASAETFVSSGSANALGAITNPDGSKNGLVLDLHKYLDINNSGKYVECTNDNVEGFRTIATWLRKNKREAIISETGASIDPSCMKRFCTQNDFIAKNSDVLIGFVGWGAGSFPHEYVLTLTPLWTGHGYVDNKLMQECIIEYGEECGEECGEEYGEEYGEECGEEYGEEYGEECGEAFDDLDTYESLANNDCQRQAFLQQCLQGKAI</sequence>
<keyword evidence="4 14" id="KW-0732">Signal</keyword>
<dbReference type="Proteomes" id="UP000635477">
    <property type="component" value="Unassembled WGS sequence"/>
</dbReference>
<dbReference type="FunFam" id="3.20.20.80:FF:000124">
    <property type="entry name" value="Exported cellulase"/>
    <property type="match status" value="1"/>
</dbReference>
<dbReference type="PANTHER" id="PTHR34142:SF5">
    <property type="entry name" value="CBM1 DOMAIN-CONTAINING PROTEIN"/>
    <property type="match status" value="1"/>
</dbReference>
<dbReference type="InterPro" id="IPR001547">
    <property type="entry name" value="Glyco_hydro_5"/>
</dbReference>
<evidence type="ECO:0000256" key="11">
    <source>
        <dbReference type="ARBA" id="ARBA00059691"/>
    </source>
</evidence>
<keyword evidence="6" id="KW-0136">Cellulose degradation</keyword>
<evidence type="ECO:0000256" key="9">
    <source>
        <dbReference type="ARBA" id="ARBA00023295"/>
    </source>
</evidence>
<feature type="domain" description="Glycoside hydrolase family 5" evidence="15">
    <location>
        <begin position="59"/>
        <end position="308"/>
    </location>
</feature>
<evidence type="ECO:0000256" key="5">
    <source>
        <dbReference type="ARBA" id="ARBA00022801"/>
    </source>
</evidence>
<evidence type="ECO:0000256" key="10">
    <source>
        <dbReference type="ARBA" id="ARBA00023326"/>
    </source>
</evidence>
<reference evidence="16" key="1">
    <citation type="journal article" date="2020" name="BMC Genomics">
        <title>Correction to: Identification and distribution of gene clusters required for synthesis of sphingolipid metabolism inhibitors in diverse species of the filamentous fungus Fusarium.</title>
        <authorList>
            <person name="Kim H.S."/>
            <person name="Lohmar J.M."/>
            <person name="Busman M."/>
            <person name="Brown D.W."/>
            <person name="Naumann T.A."/>
            <person name="Divon H.H."/>
            <person name="Lysoe E."/>
            <person name="Uhlig S."/>
            <person name="Proctor R.H."/>
        </authorList>
    </citation>
    <scope>NUCLEOTIDE SEQUENCE</scope>
    <source>
        <strain evidence="16">NRRL 22465</strain>
    </source>
</reference>
<dbReference type="SUPFAM" id="SSF51445">
    <property type="entry name" value="(Trans)glycosidases"/>
    <property type="match status" value="1"/>
</dbReference>
<proteinExistence type="inferred from homology"/>
<keyword evidence="7" id="KW-0119">Carbohydrate metabolism</keyword>
<accession>A0A8H4UHY4</accession>
<comment type="similarity">
    <text evidence="2 13">Belongs to the glycosyl hydrolase 5 (cellulase A) family.</text>
</comment>
<evidence type="ECO:0000256" key="8">
    <source>
        <dbReference type="ARBA" id="ARBA00023283"/>
    </source>
</evidence>
<dbReference type="Pfam" id="PF00150">
    <property type="entry name" value="Cellulase"/>
    <property type="match status" value="1"/>
</dbReference>
<comment type="catalytic activity">
    <reaction evidence="1">
        <text>Endohydrolysis of (1-&gt;4)-beta-D-glucosidic linkages in cellulose, lichenin and cereal beta-D-glucans.</text>
        <dbReference type="EC" id="3.2.1.4"/>
    </reaction>
</comment>
<feature type="signal peptide" evidence="14">
    <location>
        <begin position="1"/>
        <end position="19"/>
    </location>
</feature>
<dbReference type="GO" id="GO:0008810">
    <property type="term" value="F:cellulase activity"/>
    <property type="evidence" value="ECO:0007669"/>
    <property type="project" value="UniProtKB-EC"/>
</dbReference>
<keyword evidence="5 13" id="KW-0378">Hydrolase</keyword>
<evidence type="ECO:0000256" key="3">
    <source>
        <dbReference type="ARBA" id="ARBA00012601"/>
    </source>
</evidence>